<comment type="caution">
    <text evidence="2">The sequence shown here is derived from an EMBL/GenBank/DDBJ whole genome shotgun (WGS) entry which is preliminary data.</text>
</comment>
<evidence type="ECO:0000313" key="2">
    <source>
        <dbReference type="EMBL" id="RHW32001.1"/>
    </source>
</evidence>
<dbReference type="RefSeq" id="WP_118889559.1">
    <property type="nucleotide sequence ID" value="NZ_PHUT01000007.1"/>
</dbReference>
<sequence>MSRLRESISKEGAKQSKEESSHGLIGHVIRYHPESFKCYCDEHKDQEFKDTERHTADVKVYRGKKDEILKRVPCMVYSQGIISNGLVKGDRVWVQFINGDTAFPVITGYYREPSQWELTKNTFQYAAADFLGGLLGGD</sequence>
<reference evidence="2 3" key="1">
    <citation type="journal article" date="2007" name="Int. J. Syst. Evol. Microbiol.">
        <title>Oceanobacillus profundus sp. nov., isolated from a deep-sea sediment core.</title>
        <authorList>
            <person name="Kim Y.G."/>
            <person name="Choi D.H."/>
            <person name="Hyun S."/>
            <person name="Cho B.C."/>
        </authorList>
    </citation>
    <scope>NUCLEOTIDE SEQUENCE [LARGE SCALE GENOMIC DNA]</scope>
    <source>
        <strain evidence="2 3">DSM 18246</strain>
    </source>
</reference>
<organism evidence="2 3">
    <name type="scientific">Oceanobacillus profundus</name>
    <dbReference type="NCBI Taxonomy" id="372463"/>
    <lineage>
        <taxon>Bacteria</taxon>
        <taxon>Bacillati</taxon>
        <taxon>Bacillota</taxon>
        <taxon>Bacilli</taxon>
        <taxon>Bacillales</taxon>
        <taxon>Bacillaceae</taxon>
        <taxon>Oceanobacillus</taxon>
    </lineage>
</organism>
<dbReference type="AlphaFoldDB" id="A0A417YGR3"/>
<accession>A0A417YGR3</accession>
<evidence type="ECO:0000313" key="3">
    <source>
        <dbReference type="Proteomes" id="UP000285456"/>
    </source>
</evidence>
<proteinExistence type="predicted"/>
<evidence type="ECO:0000256" key="1">
    <source>
        <dbReference type="SAM" id="MobiDB-lite"/>
    </source>
</evidence>
<gene>
    <name evidence="2" type="ORF">D1B32_12250</name>
</gene>
<protein>
    <submittedName>
        <fullName evidence="2">Uncharacterized protein</fullName>
    </submittedName>
</protein>
<dbReference type="EMBL" id="QWEH01000007">
    <property type="protein sequence ID" value="RHW32001.1"/>
    <property type="molecule type" value="Genomic_DNA"/>
</dbReference>
<keyword evidence="3" id="KW-1185">Reference proteome</keyword>
<dbReference type="Proteomes" id="UP000285456">
    <property type="component" value="Unassembled WGS sequence"/>
</dbReference>
<name>A0A417YGR3_9BACI</name>
<dbReference type="OrthoDB" id="2973616at2"/>
<feature type="region of interest" description="Disordered" evidence="1">
    <location>
        <begin position="1"/>
        <end position="21"/>
    </location>
</feature>